<gene>
    <name evidence="1" type="ORF">PFICI_11629</name>
</gene>
<dbReference type="OrthoDB" id="10401939at2759"/>
<keyword evidence="2" id="KW-1185">Reference proteome</keyword>
<dbReference type="HOGENOM" id="CLU_956788_0_0_1"/>
<evidence type="ECO:0000313" key="2">
    <source>
        <dbReference type="Proteomes" id="UP000030651"/>
    </source>
</evidence>
<proteinExistence type="predicted"/>
<dbReference type="Proteomes" id="UP000030651">
    <property type="component" value="Unassembled WGS sequence"/>
</dbReference>
<evidence type="ECO:0000313" key="1">
    <source>
        <dbReference type="EMBL" id="ETS76242.1"/>
    </source>
</evidence>
<dbReference type="RefSeq" id="XP_007838401.1">
    <property type="nucleotide sequence ID" value="XM_007840210.1"/>
</dbReference>
<dbReference type="InParanoid" id="W3WSZ1"/>
<name>W3WSZ1_PESFW</name>
<dbReference type="KEGG" id="pfy:PFICI_11629"/>
<accession>W3WSZ1</accession>
<sequence>MPNYGLDGPAITTFDKCSPEMIRAIRSYFQQWGKHHMTKPDMLRDWKLEEHVDNMVFKTWASDEPILTPVFRLPVIQDSYVRVGVFKETLPSHGTTVTIIAAGLENDVVGYSGRYRDPNPPPERRVGQPAFLRAKMDSLQQSIVHEFFDKQGKPVPVSFIDFGTENNMPSEAKLCQAYKTADTAWAKACDTWNSQLCVYLCRRKIFDLSHTYPWNPANDGQRSYSEDNFIVAPRICTRIPSILDRHRAIGVFIDDQETRGQEGLAVFTGPVSRGIDTHESNANACVKQEKW</sequence>
<dbReference type="AlphaFoldDB" id="W3WSZ1"/>
<protein>
    <submittedName>
        <fullName evidence="1">Uncharacterized protein</fullName>
    </submittedName>
</protein>
<organism evidence="1 2">
    <name type="scientific">Pestalotiopsis fici (strain W106-1 / CGMCC3.15140)</name>
    <dbReference type="NCBI Taxonomy" id="1229662"/>
    <lineage>
        <taxon>Eukaryota</taxon>
        <taxon>Fungi</taxon>
        <taxon>Dikarya</taxon>
        <taxon>Ascomycota</taxon>
        <taxon>Pezizomycotina</taxon>
        <taxon>Sordariomycetes</taxon>
        <taxon>Xylariomycetidae</taxon>
        <taxon>Amphisphaeriales</taxon>
        <taxon>Sporocadaceae</taxon>
        <taxon>Pestalotiopsis</taxon>
    </lineage>
</organism>
<dbReference type="EMBL" id="KI912117">
    <property type="protein sequence ID" value="ETS76242.1"/>
    <property type="molecule type" value="Genomic_DNA"/>
</dbReference>
<dbReference type="GeneID" id="19276642"/>
<reference evidence="2" key="1">
    <citation type="journal article" date="2015" name="BMC Genomics">
        <title>Genomic and transcriptomic analysis of the endophytic fungus Pestalotiopsis fici reveals its lifestyle and high potential for synthesis of natural products.</title>
        <authorList>
            <person name="Wang X."/>
            <person name="Zhang X."/>
            <person name="Liu L."/>
            <person name="Xiang M."/>
            <person name="Wang W."/>
            <person name="Sun X."/>
            <person name="Che Y."/>
            <person name="Guo L."/>
            <person name="Liu G."/>
            <person name="Guo L."/>
            <person name="Wang C."/>
            <person name="Yin W.B."/>
            <person name="Stadler M."/>
            <person name="Zhang X."/>
            <person name="Liu X."/>
        </authorList>
    </citation>
    <scope>NUCLEOTIDE SEQUENCE [LARGE SCALE GENOMIC DNA]</scope>
    <source>
        <strain evidence="2">W106-1 / CGMCC3.15140</strain>
    </source>
</reference>